<dbReference type="SUPFAM" id="SSF51735">
    <property type="entry name" value="NAD(P)-binding Rossmann-fold domains"/>
    <property type="match status" value="1"/>
</dbReference>
<dbReference type="PRINTS" id="PR00080">
    <property type="entry name" value="SDRFAMILY"/>
</dbReference>
<accession>A0A3L5TRA9</accession>
<keyword evidence="1" id="KW-0560">Oxidoreductase</keyword>
<dbReference type="GO" id="GO:0016491">
    <property type="term" value="F:oxidoreductase activity"/>
    <property type="evidence" value="ECO:0007669"/>
    <property type="project" value="UniProtKB-KW"/>
</dbReference>
<dbReference type="PROSITE" id="PS00061">
    <property type="entry name" value="ADH_SHORT"/>
    <property type="match status" value="1"/>
</dbReference>
<evidence type="ECO:0000313" key="4">
    <source>
        <dbReference type="Proteomes" id="UP000266721"/>
    </source>
</evidence>
<dbReference type="EMBL" id="KV589403">
    <property type="protein sequence ID" value="OPL21678.1"/>
    <property type="molecule type" value="Genomic_DNA"/>
</dbReference>
<name>A0A3L5TRA9_MYTGA</name>
<comment type="similarity">
    <text evidence="2">Belongs to the short-chain dehydrogenases/reductases (SDR) family.</text>
</comment>
<dbReference type="InterPro" id="IPR036291">
    <property type="entry name" value="NAD(P)-bd_dom_sf"/>
</dbReference>
<sequence>MSKRAKDQKMTRTVKALYGDYLHKKAFGVHLLQLDVTSQKDIETTVEYVKQHTGGEGLWGLVNNAGVWYYSELETTSETIFRKVLEINLFGAIRLTKALLPLIRKSKGRIVNVSSLMGRLTMEGNGAYSMSKHALLAFSDTLRQEMKKWGVHVSIIEPTGFYTENMKEHVINSRKAELWDTMDEETKVTYGQKYFDSLIPVMMKEKDVYISFSEGGGCVCRGITSW</sequence>
<dbReference type="AlphaFoldDB" id="A0A3L5TRA9"/>
<dbReference type="Gene3D" id="3.40.50.720">
    <property type="entry name" value="NAD(P)-binding Rossmann-like Domain"/>
    <property type="match status" value="1"/>
</dbReference>
<keyword evidence="4" id="KW-1185">Reference proteome</keyword>
<proteinExistence type="inferred from homology"/>
<dbReference type="Pfam" id="PF00106">
    <property type="entry name" value="adh_short"/>
    <property type="match status" value="1"/>
</dbReference>
<feature type="non-terminal residue" evidence="3">
    <location>
        <position position="226"/>
    </location>
</feature>
<evidence type="ECO:0000256" key="1">
    <source>
        <dbReference type="ARBA" id="ARBA00023002"/>
    </source>
</evidence>
<evidence type="ECO:0000256" key="2">
    <source>
        <dbReference type="RuleBase" id="RU000363"/>
    </source>
</evidence>
<dbReference type="GO" id="GO:0008202">
    <property type="term" value="P:steroid metabolic process"/>
    <property type="evidence" value="ECO:0007669"/>
    <property type="project" value="TreeGrafter"/>
</dbReference>
<comment type="caution">
    <text evidence="3">The sequence shown here is derived from an EMBL/GenBank/DDBJ whole genome shotgun (WGS) entry which is preliminary data.</text>
</comment>
<feature type="non-terminal residue" evidence="3">
    <location>
        <position position="1"/>
    </location>
</feature>
<dbReference type="SMR" id="A0A3L5TRA9"/>
<dbReference type="Proteomes" id="UP000266721">
    <property type="component" value="Unassembled WGS sequence"/>
</dbReference>
<reference evidence="3 4" key="1">
    <citation type="journal article" date="2016" name="PLoS ONE">
        <title>A First Insight into the Genome of the Filter-Feeder Mussel Mytilus galloprovincialis.</title>
        <authorList>
            <person name="Murgarella M."/>
            <person name="Puiu D."/>
            <person name="Novoa B."/>
            <person name="Figueras A."/>
            <person name="Posada D."/>
            <person name="Canchaya C."/>
        </authorList>
    </citation>
    <scope>NUCLEOTIDE SEQUENCE [LARGE SCALE GENOMIC DNA]</scope>
    <source>
        <tissue evidence="3">Muscle</tissue>
    </source>
</reference>
<dbReference type="InterPro" id="IPR002347">
    <property type="entry name" value="SDR_fam"/>
</dbReference>
<dbReference type="PANTHER" id="PTHR43313:SF36">
    <property type="entry name" value="D-BETA-HYDROXYBUTYRATE DEHYDROGENASE, MITOCHONDRIAL"/>
    <property type="match status" value="1"/>
</dbReference>
<organism evidence="3 4">
    <name type="scientific">Mytilus galloprovincialis</name>
    <name type="common">Mediterranean mussel</name>
    <dbReference type="NCBI Taxonomy" id="29158"/>
    <lineage>
        <taxon>Eukaryota</taxon>
        <taxon>Metazoa</taxon>
        <taxon>Spiralia</taxon>
        <taxon>Lophotrochozoa</taxon>
        <taxon>Mollusca</taxon>
        <taxon>Bivalvia</taxon>
        <taxon>Autobranchia</taxon>
        <taxon>Pteriomorphia</taxon>
        <taxon>Mytilida</taxon>
        <taxon>Mytiloidea</taxon>
        <taxon>Mytilidae</taxon>
        <taxon>Mytilinae</taxon>
        <taxon>Mytilus</taxon>
    </lineage>
</organism>
<dbReference type="PRINTS" id="PR00081">
    <property type="entry name" value="GDHRDH"/>
</dbReference>
<protein>
    <submittedName>
        <fullName evidence="3">Uncharacterized protein</fullName>
    </submittedName>
</protein>
<dbReference type="PANTHER" id="PTHR43313">
    <property type="entry name" value="SHORT-CHAIN DEHYDROGENASE/REDUCTASE FAMILY 9C"/>
    <property type="match status" value="1"/>
</dbReference>
<gene>
    <name evidence="3" type="ORF">AM593_09068</name>
</gene>
<evidence type="ECO:0000313" key="3">
    <source>
        <dbReference type="EMBL" id="OPL21678.1"/>
    </source>
</evidence>
<dbReference type="InterPro" id="IPR020904">
    <property type="entry name" value="Sc_DH/Rdtase_CS"/>
</dbReference>